<reference evidence="7 8" key="1">
    <citation type="submission" date="2020-08" db="EMBL/GenBank/DDBJ databases">
        <title>Description of novel Flavobacterium F-392 isolate.</title>
        <authorList>
            <person name="Saticioglu I.B."/>
            <person name="Duman M."/>
            <person name="Altun S."/>
        </authorList>
    </citation>
    <scope>NUCLEOTIDE SEQUENCE [LARGE SCALE GENOMIC DNA]</scope>
    <source>
        <strain evidence="7 8">F-392</strain>
    </source>
</reference>
<dbReference type="Proteomes" id="UP000641454">
    <property type="component" value="Unassembled WGS sequence"/>
</dbReference>
<dbReference type="InterPro" id="IPR044550">
    <property type="entry name" value="WzxE"/>
</dbReference>
<dbReference type="PANTHER" id="PTHR30250">
    <property type="entry name" value="PST FAMILY PREDICTED COLANIC ACID TRANSPORTER"/>
    <property type="match status" value="1"/>
</dbReference>
<keyword evidence="3 6" id="KW-0812">Transmembrane</keyword>
<keyword evidence="4 6" id="KW-1133">Transmembrane helix</keyword>
<gene>
    <name evidence="7" type="ORF">H8R25_14305</name>
</gene>
<keyword evidence="5 6" id="KW-0472">Membrane</keyword>
<proteinExistence type="predicted"/>
<feature type="transmembrane region" description="Helical" evidence="6">
    <location>
        <begin position="12"/>
        <end position="38"/>
    </location>
</feature>
<feature type="transmembrane region" description="Helical" evidence="6">
    <location>
        <begin position="147"/>
        <end position="167"/>
    </location>
</feature>
<feature type="transmembrane region" description="Helical" evidence="6">
    <location>
        <begin position="77"/>
        <end position="104"/>
    </location>
</feature>
<name>A0A923N1F3_9FLAO</name>
<keyword evidence="8" id="KW-1185">Reference proteome</keyword>
<comment type="caution">
    <text evidence="7">The sequence shown here is derived from an EMBL/GenBank/DDBJ whole genome shotgun (WGS) entry which is preliminary data.</text>
</comment>
<keyword evidence="2" id="KW-1003">Cell membrane</keyword>
<comment type="subcellular location">
    <subcellularLocation>
        <location evidence="1">Cell membrane</location>
        <topology evidence="1">Multi-pass membrane protein</topology>
    </subcellularLocation>
</comment>
<dbReference type="AlphaFoldDB" id="A0A923N1F3"/>
<evidence type="ECO:0000256" key="6">
    <source>
        <dbReference type="SAM" id="Phobius"/>
    </source>
</evidence>
<feature type="transmembrane region" description="Helical" evidence="6">
    <location>
        <begin position="116"/>
        <end position="135"/>
    </location>
</feature>
<evidence type="ECO:0000256" key="4">
    <source>
        <dbReference type="ARBA" id="ARBA00022989"/>
    </source>
</evidence>
<feature type="transmembrane region" description="Helical" evidence="6">
    <location>
        <begin position="298"/>
        <end position="321"/>
    </location>
</feature>
<sequence>MFKITSLNSLSILLKIGIGLVTSKLLAVFVGPSGMALVGNLRNFMSSLENVATLGFQNGIVKYTAEVKDDKPELERFVTTVFISLLVVALVLSGGLFFLAPFFAHQLLGSKNDYTFVIKALALAVPWYAVSIVLLSLLNGLGKFKKVIWINILGNVIGLIVAVFLILKYQTLGALLAIVIAPALLLFVVFYVFSAEMAFLKTITIRDFDFSYLKKLSSYSLMALVSTVLGPLVLLSIRTNIIENVGIDQAGFWETMTRISSYYMLFVSTILTVYFLPKLASARDNQETKAIFWSYYKGILPVFIIGVTGLYLARFFIIKILFTQAFLEVESLFFWQLLGDVFKAAALVLGYQFFARKLTTAFIVSELFSLALFYFLSDYLIGLFGIQGVVIAQAIDNMVYLLVLILYFRKSLFNI</sequence>
<evidence type="ECO:0000256" key="2">
    <source>
        <dbReference type="ARBA" id="ARBA00022475"/>
    </source>
</evidence>
<feature type="transmembrane region" description="Helical" evidence="6">
    <location>
        <begin position="173"/>
        <end position="195"/>
    </location>
</feature>
<dbReference type="InterPro" id="IPR050833">
    <property type="entry name" value="Poly_Biosynth_Transport"/>
</dbReference>
<evidence type="ECO:0000256" key="1">
    <source>
        <dbReference type="ARBA" id="ARBA00004651"/>
    </source>
</evidence>
<dbReference type="PANTHER" id="PTHR30250:SF30">
    <property type="entry name" value="LIPID III FLIPPASE"/>
    <property type="match status" value="1"/>
</dbReference>
<dbReference type="Pfam" id="PF01943">
    <property type="entry name" value="Polysacc_synt"/>
    <property type="match status" value="1"/>
</dbReference>
<feature type="transmembrane region" description="Helical" evidence="6">
    <location>
        <begin position="383"/>
        <end position="408"/>
    </location>
</feature>
<feature type="transmembrane region" description="Helical" evidence="6">
    <location>
        <begin position="259"/>
        <end position="277"/>
    </location>
</feature>
<dbReference type="GO" id="GO:0005886">
    <property type="term" value="C:plasma membrane"/>
    <property type="evidence" value="ECO:0007669"/>
    <property type="project" value="UniProtKB-SubCell"/>
</dbReference>
<dbReference type="GO" id="GO:0009246">
    <property type="term" value="P:enterobacterial common antigen biosynthetic process"/>
    <property type="evidence" value="ECO:0007669"/>
    <property type="project" value="InterPro"/>
</dbReference>
<dbReference type="InterPro" id="IPR002797">
    <property type="entry name" value="Polysacc_synth"/>
</dbReference>
<protein>
    <submittedName>
        <fullName evidence="7">O-antigen translocase</fullName>
    </submittedName>
</protein>
<evidence type="ECO:0000313" key="7">
    <source>
        <dbReference type="EMBL" id="MBC5845601.1"/>
    </source>
</evidence>
<evidence type="ECO:0000256" key="5">
    <source>
        <dbReference type="ARBA" id="ARBA00023136"/>
    </source>
</evidence>
<feature type="transmembrane region" description="Helical" evidence="6">
    <location>
        <begin position="216"/>
        <end position="239"/>
    </location>
</feature>
<dbReference type="CDD" id="cd13125">
    <property type="entry name" value="MATE_like_10"/>
    <property type="match status" value="1"/>
</dbReference>
<feature type="transmembrane region" description="Helical" evidence="6">
    <location>
        <begin position="358"/>
        <end position="377"/>
    </location>
</feature>
<dbReference type="EMBL" id="JACRUL010000045">
    <property type="protein sequence ID" value="MBC5845601.1"/>
    <property type="molecule type" value="Genomic_DNA"/>
</dbReference>
<feature type="transmembrane region" description="Helical" evidence="6">
    <location>
        <begin position="333"/>
        <end position="351"/>
    </location>
</feature>
<evidence type="ECO:0000256" key="3">
    <source>
        <dbReference type="ARBA" id="ARBA00022692"/>
    </source>
</evidence>
<evidence type="ECO:0000313" key="8">
    <source>
        <dbReference type="Proteomes" id="UP000641454"/>
    </source>
</evidence>
<accession>A0A923N1F3</accession>
<organism evidence="7 8">
    <name type="scientific">Flavobacterium muglaense</name>
    <dbReference type="NCBI Taxonomy" id="2764716"/>
    <lineage>
        <taxon>Bacteria</taxon>
        <taxon>Pseudomonadati</taxon>
        <taxon>Bacteroidota</taxon>
        <taxon>Flavobacteriia</taxon>
        <taxon>Flavobacteriales</taxon>
        <taxon>Flavobacteriaceae</taxon>
        <taxon>Flavobacterium</taxon>
    </lineage>
</organism>